<dbReference type="InterPro" id="IPR025722">
    <property type="entry name" value="TetR"/>
</dbReference>
<comment type="caution">
    <text evidence="4">The sequence shown here is derived from an EMBL/GenBank/DDBJ whole genome shotgun (WGS) entry which is preliminary data.</text>
</comment>
<dbReference type="PANTHER" id="PTHR43479">
    <property type="entry name" value="ACREF/ENVCD OPERON REPRESSOR-RELATED"/>
    <property type="match status" value="1"/>
</dbReference>
<evidence type="ECO:0000259" key="3">
    <source>
        <dbReference type="PROSITE" id="PS50977"/>
    </source>
</evidence>
<dbReference type="AlphaFoldDB" id="A0A2A2F9A9"/>
<dbReference type="SUPFAM" id="SSF46689">
    <property type="entry name" value="Homeodomain-like"/>
    <property type="match status" value="1"/>
</dbReference>
<feature type="DNA-binding region" description="H-T-H motif" evidence="2">
    <location>
        <begin position="26"/>
        <end position="45"/>
    </location>
</feature>
<dbReference type="EMBL" id="NSKD01000002">
    <property type="protein sequence ID" value="PAU81143.1"/>
    <property type="molecule type" value="Genomic_DNA"/>
</dbReference>
<dbReference type="Pfam" id="PF13972">
    <property type="entry name" value="TetR"/>
    <property type="match status" value="1"/>
</dbReference>
<dbReference type="InterPro" id="IPR001647">
    <property type="entry name" value="HTH_TetR"/>
</dbReference>
<dbReference type="Proteomes" id="UP000218896">
    <property type="component" value="Unassembled WGS sequence"/>
</dbReference>
<dbReference type="PANTHER" id="PTHR43479:SF12">
    <property type="entry name" value="TRANSCRIPTIONAL REGULATORY PROTEIN"/>
    <property type="match status" value="1"/>
</dbReference>
<dbReference type="Pfam" id="PF00440">
    <property type="entry name" value="TetR_N"/>
    <property type="match status" value="1"/>
</dbReference>
<dbReference type="InterPro" id="IPR009057">
    <property type="entry name" value="Homeodomain-like_sf"/>
</dbReference>
<keyword evidence="5" id="KW-1185">Reference proteome</keyword>
<dbReference type="PRINTS" id="PR00455">
    <property type="entry name" value="HTHTETR"/>
</dbReference>
<organism evidence="4 5">
    <name type="scientific">Halovibrio salipaludis</name>
    <dbReference type="NCBI Taxonomy" id="2032626"/>
    <lineage>
        <taxon>Bacteria</taxon>
        <taxon>Pseudomonadati</taxon>
        <taxon>Pseudomonadota</taxon>
        <taxon>Gammaproteobacteria</taxon>
        <taxon>Oceanospirillales</taxon>
        <taxon>Halomonadaceae</taxon>
        <taxon>Halovibrio</taxon>
    </lineage>
</organism>
<feature type="domain" description="HTH tetR-type" evidence="3">
    <location>
        <begin position="3"/>
        <end position="63"/>
    </location>
</feature>
<dbReference type="Gene3D" id="1.10.357.10">
    <property type="entry name" value="Tetracycline Repressor, domain 2"/>
    <property type="match status" value="1"/>
</dbReference>
<keyword evidence="1 2" id="KW-0238">DNA-binding</keyword>
<dbReference type="PROSITE" id="PS50977">
    <property type="entry name" value="HTH_TETR_2"/>
    <property type="match status" value="1"/>
</dbReference>
<proteinExistence type="predicted"/>
<protein>
    <submittedName>
        <fullName evidence="4">TetR family transcriptional regulator</fullName>
    </submittedName>
</protein>
<dbReference type="OrthoDB" id="5816932at2"/>
<accession>A0A2A2F9A9</accession>
<dbReference type="RefSeq" id="WP_095616870.1">
    <property type="nucleotide sequence ID" value="NZ_NSKD01000002.1"/>
</dbReference>
<name>A0A2A2F9A9_9GAMM</name>
<evidence type="ECO:0000313" key="5">
    <source>
        <dbReference type="Proteomes" id="UP000218896"/>
    </source>
</evidence>
<dbReference type="InterPro" id="IPR050624">
    <property type="entry name" value="HTH-type_Tx_Regulator"/>
</dbReference>
<dbReference type="GO" id="GO:0003677">
    <property type="term" value="F:DNA binding"/>
    <property type="evidence" value="ECO:0007669"/>
    <property type="project" value="UniProtKB-UniRule"/>
</dbReference>
<evidence type="ECO:0000256" key="2">
    <source>
        <dbReference type="PROSITE-ProRule" id="PRU00335"/>
    </source>
</evidence>
<sequence>MKRKTRDRILDASLELFNADGESNVTTLQIADEIDISPGNLYYHFRSKSEIVTELYDRYEHEIEELLAVPEVEISVDDQWLFLHLLFETIARYRFLYQDLVNVLSRYPVLQPRFQRVVKQKYQATRRICASFREQGILSASDREVEALCHQIVLTLTYWLSFEMLSHLNQKDSVDLGRGVYQVMVLVAPYLRAEEREALEAMSEDYL</sequence>
<reference evidence="4 5" key="1">
    <citation type="submission" date="2017-08" db="EMBL/GenBank/DDBJ databases">
        <title>Halovibrio sewagensis sp. nov., isolated from wastewater of high salinity.</title>
        <authorList>
            <person name="Dong X."/>
            <person name="Zhang G."/>
        </authorList>
    </citation>
    <scope>NUCLEOTIDE SEQUENCE [LARGE SCALE GENOMIC DNA]</scope>
    <source>
        <strain evidence="4 5">YL5-2</strain>
    </source>
</reference>
<gene>
    <name evidence="4" type="ORF">CK501_06170</name>
</gene>
<evidence type="ECO:0000256" key="1">
    <source>
        <dbReference type="ARBA" id="ARBA00023125"/>
    </source>
</evidence>
<evidence type="ECO:0000313" key="4">
    <source>
        <dbReference type="EMBL" id="PAU81143.1"/>
    </source>
</evidence>